<proteinExistence type="predicted"/>
<evidence type="ECO:0000313" key="2">
    <source>
        <dbReference type="Proteomes" id="UP001163223"/>
    </source>
</evidence>
<dbReference type="Proteomes" id="UP001163223">
    <property type="component" value="Chromosome"/>
</dbReference>
<name>A0ACD4NJR4_9HYPH</name>
<accession>A0ACD4NJR4</accession>
<reference evidence="1" key="1">
    <citation type="submission" date="2022-11" db="EMBL/GenBank/DDBJ databases">
        <title>beta-Carotene-producing bacterium, Jeongeuplla avenae sp. nov., alleviates the salt stress of Arabidopsis seedlings.</title>
        <authorList>
            <person name="Jiang L."/>
            <person name="Lee J."/>
        </authorList>
    </citation>
    <scope>NUCLEOTIDE SEQUENCE</scope>
    <source>
        <strain evidence="1">DY_R2A_6</strain>
    </source>
</reference>
<organism evidence="1 2">
    <name type="scientific">Antarcticirhabdus aurantiaca</name>
    <dbReference type="NCBI Taxonomy" id="2606717"/>
    <lineage>
        <taxon>Bacteria</taxon>
        <taxon>Pseudomonadati</taxon>
        <taxon>Pseudomonadota</taxon>
        <taxon>Alphaproteobacteria</taxon>
        <taxon>Hyphomicrobiales</taxon>
        <taxon>Aurantimonadaceae</taxon>
        <taxon>Antarcticirhabdus</taxon>
    </lineage>
</organism>
<gene>
    <name evidence="1" type="ORF">OXU80_19280</name>
</gene>
<sequence>MTMIEPEVIEAARRVGAARELPPEVLLAVSLVETNAVAHARVGDRREPLIRFEGHYFDRRLGGEARERARAAGLASPSAGAVANPASQAARWALLGRAAAIDAEAAYASVSWGLGQVMGAHWQRLGFASARALAAHARSGTQGQLDLCARFLLAEDLVDRLVAKDFAGFARRYNGPNYRTNRYDEKIEAALRRADALLDAGPAVPAAAFGRGARGQGVFDLQEALAEAGHGLSVDGVFGPGTETALRAFQERRGLTPSGIADAATLAALGGGREGSCG</sequence>
<keyword evidence="2" id="KW-1185">Reference proteome</keyword>
<protein>
    <submittedName>
        <fullName evidence="1">N-acetylmuramidase domain-containing protein</fullName>
    </submittedName>
</protein>
<evidence type="ECO:0000313" key="1">
    <source>
        <dbReference type="EMBL" id="WAJ26991.1"/>
    </source>
</evidence>
<dbReference type="EMBL" id="CP113520">
    <property type="protein sequence ID" value="WAJ26991.1"/>
    <property type="molecule type" value="Genomic_DNA"/>
</dbReference>